<reference evidence="6" key="3">
    <citation type="submission" date="2018-07" db="EMBL/GenBank/DDBJ databases">
        <title>WGS assembly of Glycine max.</title>
        <authorList>
            <person name="Schmutz J."/>
            <person name="Cannon S."/>
            <person name="Schlueter J."/>
            <person name="Ma J."/>
            <person name="Mitros T."/>
            <person name="Nelson W."/>
            <person name="Hyten D."/>
            <person name="Song Q."/>
            <person name="Thelen J."/>
            <person name="Cheng J."/>
            <person name="Xu D."/>
            <person name="Hellsten U."/>
            <person name="May G."/>
            <person name="Yu Y."/>
            <person name="Sakurai T."/>
            <person name="Umezawa T."/>
            <person name="Bhattacharyya M."/>
            <person name="Sandhu D."/>
            <person name="Valliyodan B."/>
            <person name="Lindquist E."/>
            <person name="Peto M."/>
            <person name="Grant D."/>
            <person name="Shu S."/>
            <person name="Goodstein D."/>
            <person name="Barry K."/>
            <person name="Futrell-Griggs M."/>
            <person name="Abernathy B."/>
            <person name="Du J."/>
            <person name="Tian Z."/>
            <person name="Zhu L."/>
            <person name="Gill N."/>
            <person name="Joshi T."/>
            <person name="Libault M."/>
            <person name="Sethuraman A."/>
            <person name="Zhang X."/>
            <person name="Shinozaki K."/>
            <person name="Nguyen H."/>
            <person name="Wing R."/>
            <person name="Cregan P."/>
            <person name="Specht J."/>
            <person name="Grimwood J."/>
            <person name="Rokhsar D."/>
            <person name="Stacey G."/>
            <person name="Shoemaker R."/>
            <person name="Jackson S."/>
        </authorList>
    </citation>
    <scope>NUCLEOTIDE SEQUENCE</scope>
    <source>
        <tissue evidence="6">Callus</tissue>
    </source>
</reference>
<dbReference type="PANTHER" id="PTHR27002">
    <property type="entry name" value="RECEPTOR-LIKE SERINE/THREONINE-PROTEIN KINASE SD1-8"/>
    <property type="match status" value="1"/>
</dbReference>
<sequence length="144" mass="16319">MTREYAMNGQFSVQSDVFSFGALKYELEDYMIGNINAEAWRNWKEGTAVNIVDSSSNNNSRNGMMRCIHIGLLSVQENLADRPTMATIILMLNSYSLSLPTPAEPAFYMNSRTRSLPEMQSWEYNSRELGTSELILKSAKESEN</sequence>
<dbReference type="EnsemblPlants" id="KRG91173">
    <property type="protein sequence ID" value="KRG91173"/>
    <property type="gene ID" value="GLYMA_20G138300"/>
</dbReference>
<keyword evidence="3" id="KW-0547">Nucleotide-binding</keyword>
<dbReference type="Gramene" id="KRG91173">
    <property type="protein sequence ID" value="KRG91173"/>
    <property type="gene ID" value="GLYMA_20G138300"/>
</dbReference>
<evidence type="ECO:0000256" key="4">
    <source>
        <dbReference type="ARBA" id="ARBA00022777"/>
    </source>
</evidence>
<dbReference type="EMBL" id="CM000853">
    <property type="protein sequence ID" value="KRG91173.1"/>
    <property type="molecule type" value="Genomic_DNA"/>
</dbReference>
<evidence type="ECO:0000256" key="2">
    <source>
        <dbReference type="ARBA" id="ARBA00022679"/>
    </source>
</evidence>
<dbReference type="InterPro" id="IPR011009">
    <property type="entry name" value="Kinase-like_dom_sf"/>
</dbReference>
<evidence type="ECO:0008006" key="9">
    <source>
        <dbReference type="Google" id="ProtNLM"/>
    </source>
</evidence>
<dbReference type="GO" id="GO:0004674">
    <property type="term" value="F:protein serine/threonine kinase activity"/>
    <property type="evidence" value="ECO:0007669"/>
    <property type="project" value="UniProtKB-KW"/>
</dbReference>
<dbReference type="SMR" id="A0A0R0ECB6"/>
<keyword evidence="5" id="KW-0067">ATP-binding</keyword>
<name>A0A0R0ECB6_SOYBN</name>
<keyword evidence="4" id="KW-0418">Kinase</keyword>
<evidence type="ECO:0000313" key="6">
    <source>
        <dbReference type="EMBL" id="KRG91173.1"/>
    </source>
</evidence>
<evidence type="ECO:0000256" key="1">
    <source>
        <dbReference type="ARBA" id="ARBA00022527"/>
    </source>
</evidence>
<dbReference type="GO" id="GO:0005524">
    <property type="term" value="F:ATP binding"/>
    <property type="evidence" value="ECO:0007669"/>
    <property type="project" value="UniProtKB-KW"/>
</dbReference>
<dbReference type="PANTHER" id="PTHR27002:SF1073">
    <property type="entry name" value="CYSTEINE-RICH RECEPTOR-LIKE PROTEIN KINASE 29"/>
    <property type="match status" value="1"/>
</dbReference>
<keyword evidence="1" id="KW-0723">Serine/threonine-protein kinase</keyword>
<organism evidence="6">
    <name type="scientific">Glycine max</name>
    <name type="common">Soybean</name>
    <name type="synonym">Glycine hispida</name>
    <dbReference type="NCBI Taxonomy" id="3847"/>
    <lineage>
        <taxon>Eukaryota</taxon>
        <taxon>Viridiplantae</taxon>
        <taxon>Streptophyta</taxon>
        <taxon>Embryophyta</taxon>
        <taxon>Tracheophyta</taxon>
        <taxon>Spermatophyta</taxon>
        <taxon>Magnoliopsida</taxon>
        <taxon>eudicotyledons</taxon>
        <taxon>Gunneridae</taxon>
        <taxon>Pentapetalae</taxon>
        <taxon>rosids</taxon>
        <taxon>fabids</taxon>
        <taxon>Fabales</taxon>
        <taxon>Fabaceae</taxon>
        <taxon>Papilionoideae</taxon>
        <taxon>50 kb inversion clade</taxon>
        <taxon>NPAAA clade</taxon>
        <taxon>indigoferoid/millettioid clade</taxon>
        <taxon>Phaseoleae</taxon>
        <taxon>Glycine</taxon>
        <taxon>Glycine subgen. Soja</taxon>
    </lineage>
</organism>
<evidence type="ECO:0000313" key="7">
    <source>
        <dbReference type="EnsemblPlants" id="KRG91173"/>
    </source>
</evidence>
<keyword evidence="2" id="KW-0808">Transferase</keyword>
<accession>A0A0R0ECB6</accession>
<dbReference type="OMA" id="YMIGNIN"/>
<keyword evidence="8" id="KW-1185">Reference proteome</keyword>
<dbReference type="InParanoid" id="A0A0R0ECB6"/>
<reference evidence="6 7" key="1">
    <citation type="journal article" date="2010" name="Nature">
        <title>Genome sequence of the palaeopolyploid soybean.</title>
        <authorList>
            <person name="Schmutz J."/>
            <person name="Cannon S.B."/>
            <person name="Schlueter J."/>
            <person name="Ma J."/>
            <person name="Mitros T."/>
            <person name="Nelson W."/>
            <person name="Hyten D.L."/>
            <person name="Song Q."/>
            <person name="Thelen J.J."/>
            <person name="Cheng J."/>
            <person name="Xu D."/>
            <person name="Hellsten U."/>
            <person name="May G.D."/>
            <person name="Yu Y."/>
            <person name="Sakurai T."/>
            <person name="Umezawa T."/>
            <person name="Bhattacharyya M.K."/>
            <person name="Sandhu D."/>
            <person name="Valliyodan B."/>
            <person name="Lindquist E."/>
            <person name="Peto M."/>
            <person name="Grant D."/>
            <person name="Shu S."/>
            <person name="Goodstein D."/>
            <person name="Barry K."/>
            <person name="Futrell-Griggs M."/>
            <person name="Abernathy B."/>
            <person name="Du J."/>
            <person name="Tian Z."/>
            <person name="Zhu L."/>
            <person name="Gill N."/>
            <person name="Joshi T."/>
            <person name="Libault M."/>
            <person name="Sethuraman A."/>
            <person name="Zhang X.-C."/>
            <person name="Shinozaki K."/>
            <person name="Nguyen H.T."/>
            <person name="Wing R.A."/>
            <person name="Cregan P."/>
            <person name="Specht J."/>
            <person name="Grimwood J."/>
            <person name="Rokhsar D."/>
            <person name="Stacey G."/>
            <person name="Shoemaker R.C."/>
            <person name="Jackson S.A."/>
        </authorList>
    </citation>
    <scope>NUCLEOTIDE SEQUENCE</scope>
    <source>
        <strain evidence="7">cv. Williams 82</strain>
        <tissue evidence="6">Callus</tissue>
    </source>
</reference>
<evidence type="ECO:0000313" key="8">
    <source>
        <dbReference type="Proteomes" id="UP000008827"/>
    </source>
</evidence>
<dbReference type="Proteomes" id="UP000008827">
    <property type="component" value="Chromosome 20"/>
</dbReference>
<dbReference type="AlphaFoldDB" id="A0A0R0ECB6"/>
<reference evidence="7" key="2">
    <citation type="submission" date="2018-02" db="UniProtKB">
        <authorList>
            <consortium name="EnsemblPlants"/>
        </authorList>
    </citation>
    <scope>IDENTIFICATION</scope>
    <source>
        <strain evidence="7">Williams 82</strain>
    </source>
</reference>
<dbReference type="SUPFAM" id="SSF56112">
    <property type="entry name" value="Protein kinase-like (PK-like)"/>
    <property type="match status" value="1"/>
</dbReference>
<protein>
    <recommendedName>
        <fullName evidence="9">Serine-threonine/tyrosine-protein kinase catalytic domain-containing protein</fullName>
    </recommendedName>
</protein>
<gene>
    <name evidence="6" type="ORF">GLYMA_20G138300</name>
</gene>
<evidence type="ECO:0000256" key="5">
    <source>
        <dbReference type="ARBA" id="ARBA00022840"/>
    </source>
</evidence>
<dbReference type="Gene3D" id="1.10.510.10">
    <property type="entry name" value="Transferase(Phosphotransferase) domain 1"/>
    <property type="match status" value="1"/>
</dbReference>
<evidence type="ECO:0000256" key="3">
    <source>
        <dbReference type="ARBA" id="ARBA00022741"/>
    </source>
</evidence>
<proteinExistence type="predicted"/>